<sequence>METYQARFHHEWQHLQDVHVRALAWILTSPGLLDSACELWRDKIVDLNLPEKSKLDAWLQQLDRQPTALHEALALHKHRRLGHYAENLLAFFLHHQGLLYAHGLQVHERGTTVGEFDFLLHQGEDLLHWEIASKFYLLVAEQGGARESDLYDYLGPNLADTLGSKMGKTFQQQLGLAQHPEAQKLVPKQVLEARALVKGWLFYRAETIAAPVIAGVAPDHCRAYWWTLDEIEQLAIPYALLLPRLEWLAPAQCEIDAVMVKDDLTEVLKRHFLSDQSPVLLAIMSKHGNCMQEICRGMVVPNDWPSRAQQKRASLRAQPVI</sequence>
<proteinExistence type="predicted"/>
<keyword evidence="2" id="KW-1185">Reference proteome</keyword>
<accession>A0A3S9HPB0</accession>
<dbReference type="OrthoDB" id="378654at2"/>
<dbReference type="AlphaFoldDB" id="A0A3S9HPB0"/>
<organism evidence="1 2">
    <name type="scientific">Undibacterium parvum</name>
    <dbReference type="NCBI Taxonomy" id="401471"/>
    <lineage>
        <taxon>Bacteria</taxon>
        <taxon>Pseudomonadati</taxon>
        <taxon>Pseudomonadota</taxon>
        <taxon>Betaproteobacteria</taxon>
        <taxon>Burkholderiales</taxon>
        <taxon>Oxalobacteraceae</taxon>
        <taxon>Undibacterium</taxon>
    </lineage>
</organism>
<protein>
    <submittedName>
        <fullName evidence="1">DUF1853 family protein</fullName>
    </submittedName>
</protein>
<dbReference type="EMBL" id="CP034464">
    <property type="protein sequence ID" value="AZP13953.1"/>
    <property type="molecule type" value="Genomic_DNA"/>
</dbReference>
<name>A0A3S9HPB0_9BURK</name>
<reference evidence="1 2" key="1">
    <citation type="journal article" date="2011" name="Int. J. Syst. Evol. Microbiol.">
        <title>Description of Undibacterium oligocarboniphilum sp. nov., isolated from purified water, and Undibacterium pigrum strain CCUG 49012 as the type strain of Undibacterium parvum sp. nov., and emended descriptions of the genus Undibacterium and the species Undibacterium pigrum.</title>
        <authorList>
            <person name="Eder W."/>
            <person name="Wanner G."/>
            <person name="Ludwig W."/>
            <person name="Busse H.J."/>
            <person name="Ziemke-Kageler F."/>
            <person name="Lang E."/>
        </authorList>
    </citation>
    <scope>NUCLEOTIDE SEQUENCE [LARGE SCALE GENOMIC DNA]</scope>
    <source>
        <strain evidence="1 2">DSM 23061</strain>
    </source>
</reference>
<gene>
    <name evidence="1" type="ORF">EJN92_19310</name>
</gene>
<dbReference type="KEGG" id="upv:EJN92_19310"/>
<dbReference type="Proteomes" id="UP000275663">
    <property type="component" value="Chromosome"/>
</dbReference>
<evidence type="ECO:0000313" key="1">
    <source>
        <dbReference type="EMBL" id="AZP13953.1"/>
    </source>
</evidence>
<dbReference type="Pfam" id="PF08907">
    <property type="entry name" value="DUF1853"/>
    <property type="match status" value="1"/>
</dbReference>
<dbReference type="RefSeq" id="WP_126129322.1">
    <property type="nucleotide sequence ID" value="NZ_CP034464.1"/>
</dbReference>
<dbReference type="InterPro" id="IPR015003">
    <property type="entry name" value="DUF1853"/>
</dbReference>
<evidence type="ECO:0000313" key="2">
    <source>
        <dbReference type="Proteomes" id="UP000275663"/>
    </source>
</evidence>